<proteinExistence type="predicted"/>
<name>A0A0L6VZW9_9FIRM</name>
<gene>
    <name evidence="2" type="ORF">Tfer_2787</name>
</gene>
<keyword evidence="1" id="KW-1133">Transmembrane helix</keyword>
<evidence type="ECO:0000256" key="1">
    <source>
        <dbReference type="SAM" id="Phobius"/>
    </source>
</evidence>
<feature type="transmembrane region" description="Helical" evidence="1">
    <location>
        <begin position="25"/>
        <end position="56"/>
    </location>
</feature>
<accession>A0A0L6VZW9</accession>
<protein>
    <submittedName>
        <fullName evidence="2">Uncharacterized protein</fullName>
    </submittedName>
</protein>
<keyword evidence="1" id="KW-0812">Transmembrane</keyword>
<evidence type="ECO:0000313" key="2">
    <source>
        <dbReference type="EMBL" id="KNZ68693.1"/>
    </source>
</evidence>
<organism evidence="2 3">
    <name type="scientific">Thermincola ferriacetica</name>
    <dbReference type="NCBI Taxonomy" id="281456"/>
    <lineage>
        <taxon>Bacteria</taxon>
        <taxon>Bacillati</taxon>
        <taxon>Bacillota</taxon>
        <taxon>Clostridia</taxon>
        <taxon>Eubacteriales</taxon>
        <taxon>Thermincolaceae</taxon>
        <taxon>Thermincola</taxon>
    </lineage>
</organism>
<evidence type="ECO:0000313" key="3">
    <source>
        <dbReference type="Proteomes" id="UP000037175"/>
    </source>
</evidence>
<reference evidence="3" key="1">
    <citation type="submission" date="2015-07" db="EMBL/GenBank/DDBJ databases">
        <title>Complete Genome of Thermincola ferriacetica strain Z-0001T.</title>
        <authorList>
            <person name="Lusk B."/>
            <person name="Badalamenti J.P."/>
            <person name="Parameswaran P."/>
            <person name="Bond D.R."/>
            <person name="Torres C.I."/>
        </authorList>
    </citation>
    <scope>NUCLEOTIDE SEQUENCE [LARGE SCALE GENOMIC DNA]</scope>
    <source>
        <strain evidence="3">Z-0001</strain>
    </source>
</reference>
<dbReference type="RefSeq" id="WP_052218789.1">
    <property type="nucleotide sequence ID" value="NZ_LGTE01000024.1"/>
</dbReference>
<dbReference type="PATRIC" id="fig|281456.6.peg.2907"/>
<keyword evidence="3" id="KW-1185">Reference proteome</keyword>
<comment type="caution">
    <text evidence="2">The sequence shown here is derived from an EMBL/GenBank/DDBJ whole genome shotgun (WGS) entry which is preliminary data.</text>
</comment>
<dbReference type="AlphaFoldDB" id="A0A0L6VZW9"/>
<keyword evidence="1" id="KW-0472">Membrane</keyword>
<dbReference type="EMBL" id="LGTE01000024">
    <property type="protein sequence ID" value="KNZ68693.1"/>
    <property type="molecule type" value="Genomic_DNA"/>
</dbReference>
<sequence length="128" mass="13735">MLLLPLPGVVLPLAGLDQPELVVDLLLVLVDLLLVLVDLLLVLVDLLLVVDLLLLVDLLLDDLLLEDLLVVAAVADITADAVKSITTASVSAVVNLVLRKEPYLLSCFIYLKPALCPYQTTHPLPGVN</sequence>
<dbReference type="Proteomes" id="UP000037175">
    <property type="component" value="Unassembled WGS sequence"/>
</dbReference>